<gene>
    <name evidence="5" type="ORF">G2W53_017470</name>
</gene>
<dbReference type="InterPro" id="IPR036426">
    <property type="entry name" value="Bulb-type_lectin_dom_sf"/>
</dbReference>
<dbReference type="AlphaFoldDB" id="A0A834TT60"/>
<evidence type="ECO:0000259" key="4">
    <source>
        <dbReference type="Pfam" id="PF01453"/>
    </source>
</evidence>
<dbReference type="SUPFAM" id="SSF51110">
    <property type="entry name" value="alpha-D-mannose-specific plant lectins"/>
    <property type="match status" value="1"/>
</dbReference>
<keyword evidence="6" id="KW-1185">Reference proteome</keyword>
<keyword evidence="2" id="KW-1015">Disulfide bond</keyword>
<evidence type="ECO:0000256" key="2">
    <source>
        <dbReference type="ARBA" id="ARBA00023157"/>
    </source>
</evidence>
<keyword evidence="3" id="KW-0325">Glycoprotein</keyword>
<keyword evidence="5" id="KW-0418">Kinase</keyword>
<dbReference type="InterPro" id="IPR001480">
    <property type="entry name" value="Bulb-type_lectin_dom"/>
</dbReference>
<dbReference type="Proteomes" id="UP000634136">
    <property type="component" value="Unassembled WGS sequence"/>
</dbReference>
<name>A0A834TT60_9FABA</name>
<keyword evidence="5" id="KW-0675">Receptor</keyword>
<dbReference type="EMBL" id="JAAIUW010000006">
    <property type="protein sequence ID" value="KAF7826306.1"/>
    <property type="molecule type" value="Genomic_DNA"/>
</dbReference>
<feature type="domain" description="Bulb-type lectin" evidence="4">
    <location>
        <begin position="64"/>
        <end position="108"/>
    </location>
</feature>
<evidence type="ECO:0000313" key="6">
    <source>
        <dbReference type="Proteomes" id="UP000634136"/>
    </source>
</evidence>
<keyword evidence="1" id="KW-0732">Signal</keyword>
<keyword evidence="5" id="KW-0808">Transferase</keyword>
<dbReference type="Pfam" id="PF01453">
    <property type="entry name" value="B_lectin"/>
    <property type="match status" value="1"/>
</dbReference>
<protein>
    <submittedName>
        <fullName evidence="5">Receptor-like serine/threonine-protein kinase SD1-7 isoform X1</fullName>
    </submittedName>
</protein>
<organism evidence="5 6">
    <name type="scientific">Senna tora</name>
    <dbReference type="NCBI Taxonomy" id="362788"/>
    <lineage>
        <taxon>Eukaryota</taxon>
        <taxon>Viridiplantae</taxon>
        <taxon>Streptophyta</taxon>
        <taxon>Embryophyta</taxon>
        <taxon>Tracheophyta</taxon>
        <taxon>Spermatophyta</taxon>
        <taxon>Magnoliopsida</taxon>
        <taxon>eudicotyledons</taxon>
        <taxon>Gunneridae</taxon>
        <taxon>Pentapetalae</taxon>
        <taxon>rosids</taxon>
        <taxon>fabids</taxon>
        <taxon>Fabales</taxon>
        <taxon>Fabaceae</taxon>
        <taxon>Caesalpinioideae</taxon>
        <taxon>Cassia clade</taxon>
        <taxon>Senna</taxon>
    </lineage>
</organism>
<proteinExistence type="predicted"/>
<evidence type="ECO:0000313" key="5">
    <source>
        <dbReference type="EMBL" id="KAF7826306.1"/>
    </source>
</evidence>
<evidence type="ECO:0000256" key="3">
    <source>
        <dbReference type="ARBA" id="ARBA00023180"/>
    </source>
</evidence>
<evidence type="ECO:0000256" key="1">
    <source>
        <dbReference type="ARBA" id="ARBA00022729"/>
    </source>
</evidence>
<reference evidence="5" key="1">
    <citation type="submission" date="2020-09" db="EMBL/GenBank/DDBJ databases">
        <title>Genome-Enabled Discovery of Anthraquinone Biosynthesis in Senna tora.</title>
        <authorList>
            <person name="Kang S.-H."/>
            <person name="Pandey R.P."/>
            <person name="Lee C.-M."/>
            <person name="Sim J.-S."/>
            <person name="Jeong J.-T."/>
            <person name="Choi B.-S."/>
            <person name="Jung M."/>
            <person name="Ginzburg D."/>
            <person name="Zhao K."/>
            <person name="Won S.Y."/>
            <person name="Oh T.-J."/>
            <person name="Yu Y."/>
            <person name="Kim N.-H."/>
            <person name="Lee O.R."/>
            <person name="Lee T.-H."/>
            <person name="Bashyal P."/>
            <person name="Kim T.-S."/>
            <person name="Lee W.-H."/>
            <person name="Kawkins C."/>
            <person name="Kim C.-K."/>
            <person name="Kim J.S."/>
            <person name="Ahn B.O."/>
            <person name="Rhee S.Y."/>
            <person name="Sohng J.K."/>
        </authorList>
    </citation>
    <scope>NUCLEOTIDE SEQUENCE</scope>
    <source>
        <tissue evidence="5">Leaf</tissue>
    </source>
</reference>
<comment type="caution">
    <text evidence="5">The sequence shown here is derived from an EMBL/GenBank/DDBJ whole genome shotgun (WGS) entry which is preliminary data.</text>
</comment>
<accession>A0A834TT60</accession>
<dbReference type="GO" id="GO:0016301">
    <property type="term" value="F:kinase activity"/>
    <property type="evidence" value="ECO:0007669"/>
    <property type="project" value="UniProtKB-KW"/>
</dbReference>
<sequence length="108" mass="11805">MALPVCGKLWWRALQGMVRGSASYDCKVAKEVGVKEAALWTRVARECSRGVKGGFLHLIGVLNTVESGNLLLLNSSNLNILRQSFDYLTDTLLPGMNVGVDFTTGMSW</sequence>